<reference evidence="2 3" key="1">
    <citation type="submission" date="2019-04" db="EMBL/GenBank/DDBJ databases">
        <title>Annotation for the trematode Fasciola gigantica.</title>
        <authorList>
            <person name="Choi Y.-J."/>
        </authorList>
    </citation>
    <scope>NUCLEOTIDE SEQUENCE [LARGE SCALE GENOMIC DNA]</scope>
    <source>
        <strain evidence="2">Uganda_cow_1</strain>
    </source>
</reference>
<organism evidence="2 3">
    <name type="scientific">Fasciola gigantica</name>
    <name type="common">Giant liver fluke</name>
    <dbReference type="NCBI Taxonomy" id="46835"/>
    <lineage>
        <taxon>Eukaryota</taxon>
        <taxon>Metazoa</taxon>
        <taxon>Spiralia</taxon>
        <taxon>Lophotrochozoa</taxon>
        <taxon>Platyhelminthes</taxon>
        <taxon>Trematoda</taxon>
        <taxon>Digenea</taxon>
        <taxon>Plagiorchiida</taxon>
        <taxon>Echinostomata</taxon>
        <taxon>Echinostomatoidea</taxon>
        <taxon>Fasciolidae</taxon>
        <taxon>Fasciola</taxon>
    </lineage>
</organism>
<sequence>MALGHSSPSPPTLKSQRRPTEEATSSKVAGPCTTRLATTPLSLQHMPAYANKWQGSLLIISYYVYQTTLNVCCQIKMAFATTWR</sequence>
<dbReference type="Proteomes" id="UP000316759">
    <property type="component" value="Unassembled WGS sequence"/>
</dbReference>
<protein>
    <submittedName>
        <fullName evidence="2">Uncharacterized protein</fullName>
    </submittedName>
</protein>
<accession>A0A504YPA1</accession>
<comment type="caution">
    <text evidence="2">The sequence shown here is derived from an EMBL/GenBank/DDBJ whole genome shotgun (WGS) entry which is preliminary data.</text>
</comment>
<gene>
    <name evidence="2" type="ORF">FGIG_01586</name>
</gene>
<evidence type="ECO:0000256" key="1">
    <source>
        <dbReference type="SAM" id="MobiDB-lite"/>
    </source>
</evidence>
<evidence type="ECO:0000313" key="2">
    <source>
        <dbReference type="EMBL" id="TPP59747.1"/>
    </source>
</evidence>
<dbReference type="EMBL" id="SUNJ01010288">
    <property type="protein sequence ID" value="TPP59747.1"/>
    <property type="molecule type" value="Genomic_DNA"/>
</dbReference>
<keyword evidence="3" id="KW-1185">Reference proteome</keyword>
<proteinExistence type="predicted"/>
<name>A0A504YPA1_FASGI</name>
<feature type="region of interest" description="Disordered" evidence="1">
    <location>
        <begin position="1"/>
        <end position="30"/>
    </location>
</feature>
<evidence type="ECO:0000313" key="3">
    <source>
        <dbReference type="Proteomes" id="UP000316759"/>
    </source>
</evidence>
<dbReference type="AlphaFoldDB" id="A0A504YPA1"/>